<reference evidence="1" key="1">
    <citation type="submission" date="2020-04" db="EMBL/GenBank/DDBJ databases">
        <title>Deep metagenomics examines the oral microbiome during advanced dental caries in children, revealing novel taxa and co-occurrences with host molecules.</title>
        <authorList>
            <person name="Baker J.L."/>
            <person name="Morton J.T."/>
            <person name="Dinis M."/>
            <person name="Alvarez R."/>
            <person name="Tran N.C."/>
            <person name="Knight R."/>
            <person name="Edlund A."/>
        </authorList>
    </citation>
    <scope>NUCLEOTIDE SEQUENCE</scope>
    <source>
        <strain evidence="1">JCVI_23_bin.11</strain>
    </source>
</reference>
<dbReference type="AlphaFoldDB" id="A0A930H5G1"/>
<evidence type="ECO:0000313" key="1">
    <source>
        <dbReference type="EMBL" id="MBF1306278.1"/>
    </source>
</evidence>
<comment type="caution">
    <text evidence="1">The sequence shown here is derived from an EMBL/GenBank/DDBJ whole genome shotgun (WGS) entry which is preliminary data.</text>
</comment>
<name>A0A930H5G1_9FIRM</name>
<organism evidence="1 2">
    <name type="scientific">Parvimonas micra</name>
    <dbReference type="NCBI Taxonomy" id="33033"/>
    <lineage>
        <taxon>Bacteria</taxon>
        <taxon>Bacillati</taxon>
        <taxon>Bacillota</taxon>
        <taxon>Tissierellia</taxon>
        <taxon>Tissierellales</taxon>
        <taxon>Peptoniphilaceae</taxon>
        <taxon>Parvimonas</taxon>
    </lineage>
</organism>
<dbReference type="EMBL" id="JABZRE010000001">
    <property type="protein sequence ID" value="MBF1306278.1"/>
    <property type="molecule type" value="Genomic_DNA"/>
</dbReference>
<sequence>MIKNEIQSQFNFDFEKVLERSNLDPVVSKISDSLISAVRSDLGRFYFVAFIHRDKDEAKLVVSYRKNKMNFTPNQSCFDIFSWIPVLCGNLLELFNNKSFSKKIGEDFSKNPLSVETLEKNRDLVKEFVRDKINSKLLKDQKIRLRCYETGDWSPFLRKFKRGDSYPIDVFPEKEQFELFWSKTELFGNGYSTVIDKELRTSSDTDGVMHMVFTEDFSLKKNFKRFETIIDSIALKEIFNPEIETSIRERITLYLIQKNKVSENDLVRAFDLSINSFIEEIEKFENPLYDKGFLKIISKFPGLDNSFVKERFMNKVKSYFFDGQYKTHPFFEILPTYAYEEFKSLGLIKEEAFKDLFNFLSCVCYPENKISYSPLFGSLYFLGMDTINDDLDHTYKLLEETILLSRASIKTSKKVKEEVRFLLDSSMINLPERIIQHLNFVLTMDEW</sequence>
<dbReference type="Proteomes" id="UP000758611">
    <property type="component" value="Unassembled WGS sequence"/>
</dbReference>
<evidence type="ECO:0000313" key="2">
    <source>
        <dbReference type="Proteomes" id="UP000758611"/>
    </source>
</evidence>
<accession>A0A930H5G1</accession>
<proteinExistence type="predicted"/>
<dbReference type="RefSeq" id="WP_278476738.1">
    <property type="nucleotide sequence ID" value="NZ_JABZRE010000001.1"/>
</dbReference>
<protein>
    <submittedName>
        <fullName evidence="1">Uncharacterized protein</fullName>
    </submittedName>
</protein>
<gene>
    <name evidence="1" type="ORF">HXM94_00625</name>
</gene>